<dbReference type="PROSITE" id="PS51987">
    <property type="entry name" value="GS_CATALYTIC"/>
    <property type="match status" value="1"/>
</dbReference>
<dbReference type="GO" id="GO:0006542">
    <property type="term" value="P:glutamine biosynthetic process"/>
    <property type="evidence" value="ECO:0007669"/>
    <property type="project" value="InterPro"/>
</dbReference>
<dbReference type="SUPFAM" id="SSF54368">
    <property type="entry name" value="Glutamine synthetase, N-terminal domain"/>
    <property type="match status" value="1"/>
</dbReference>
<dbReference type="PANTHER" id="PTHR43785">
    <property type="entry name" value="GAMMA-GLUTAMYLPUTRESCINE SYNTHETASE"/>
    <property type="match status" value="1"/>
</dbReference>
<dbReference type="Gene3D" id="3.30.590.10">
    <property type="entry name" value="Glutamine synthetase/guanido kinase, catalytic domain"/>
    <property type="match status" value="1"/>
</dbReference>
<gene>
    <name evidence="11" type="ORF">RB2654_06202</name>
</gene>
<evidence type="ECO:0000313" key="11">
    <source>
        <dbReference type="EMBL" id="EAQ10677.1"/>
    </source>
</evidence>
<protein>
    <submittedName>
        <fullName evidence="11">Putative glutamine synthetase-like protein</fullName>
    </submittedName>
</protein>
<evidence type="ECO:0000256" key="8">
    <source>
        <dbReference type="RuleBase" id="RU000384"/>
    </source>
</evidence>
<keyword evidence="5" id="KW-0067">ATP-binding</keyword>
<dbReference type="STRING" id="314271.RB2654_06202"/>
<accession>A3VM47</accession>
<evidence type="ECO:0000256" key="4">
    <source>
        <dbReference type="ARBA" id="ARBA00022741"/>
    </source>
</evidence>
<dbReference type="GO" id="GO:0004356">
    <property type="term" value="F:glutamine synthetase activity"/>
    <property type="evidence" value="ECO:0007669"/>
    <property type="project" value="InterPro"/>
</dbReference>
<dbReference type="RefSeq" id="WP_008329763.1">
    <property type="nucleotide sequence ID" value="NZ_CH902578.1"/>
</dbReference>
<evidence type="ECO:0000256" key="5">
    <source>
        <dbReference type="ARBA" id="ARBA00022840"/>
    </source>
</evidence>
<dbReference type="SUPFAM" id="SSF55931">
    <property type="entry name" value="Glutamine synthetase/guanido kinase"/>
    <property type="match status" value="1"/>
</dbReference>
<dbReference type="PANTHER" id="PTHR43785:SF12">
    <property type="entry name" value="TYPE-1 GLUTAMINE SYNTHETASE 2"/>
    <property type="match status" value="1"/>
</dbReference>
<organism evidence="11 12">
    <name type="scientific">Maritimibacter alkaliphilus HTCC2654</name>
    <dbReference type="NCBI Taxonomy" id="314271"/>
    <lineage>
        <taxon>Bacteria</taxon>
        <taxon>Pseudomonadati</taxon>
        <taxon>Pseudomonadota</taxon>
        <taxon>Alphaproteobacteria</taxon>
        <taxon>Rhodobacterales</taxon>
        <taxon>Roseobacteraceae</taxon>
        <taxon>Maritimibacter</taxon>
    </lineage>
</organism>
<dbReference type="InterPro" id="IPR014746">
    <property type="entry name" value="Gln_synth/guanido_kin_cat_dom"/>
</dbReference>
<keyword evidence="6" id="KW-0535">Nitrogen fixation</keyword>
<comment type="cofactor">
    <cofactor evidence="1">
        <name>Mg(2+)</name>
        <dbReference type="ChEBI" id="CHEBI:18420"/>
    </cofactor>
</comment>
<evidence type="ECO:0000259" key="9">
    <source>
        <dbReference type="PROSITE" id="PS51986"/>
    </source>
</evidence>
<evidence type="ECO:0000313" key="12">
    <source>
        <dbReference type="Proteomes" id="UP000002931"/>
    </source>
</evidence>
<evidence type="ECO:0000256" key="6">
    <source>
        <dbReference type="ARBA" id="ARBA00023231"/>
    </source>
</evidence>
<dbReference type="InterPro" id="IPR008146">
    <property type="entry name" value="Gln_synth_cat_dom"/>
</dbReference>
<evidence type="ECO:0000256" key="2">
    <source>
        <dbReference type="ARBA" id="ARBA00003117"/>
    </source>
</evidence>
<evidence type="ECO:0000256" key="1">
    <source>
        <dbReference type="ARBA" id="ARBA00001946"/>
    </source>
</evidence>
<dbReference type="eggNOG" id="COG0174">
    <property type="taxonomic scope" value="Bacteria"/>
</dbReference>
<proteinExistence type="inferred from homology"/>
<keyword evidence="4" id="KW-0547">Nucleotide-binding</keyword>
<evidence type="ECO:0000256" key="3">
    <source>
        <dbReference type="ARBA" id="ARBA00022598"/>
    </source>
</evidence>
<sequence length="481" mass="52022">MSADRDRIASGALARLGLLTNDQAAAGAELLAHVRAEGLETVRVLFTDPHGVLRGKAIAVRALGSVLADGMKVPSTLLLKDTSGRTAFPVWSGDDVPMAGASDVLLVPDAATFRRLPWSPHSGWLLCDVRRGDGAEVPFDPRAILRRQVARLAERGIEMRIGLEVEFHVFDVVDPRLNHADTTMPPAPPHTRALAPGYQFLTETVYAQLEPLMDRLRRAAEEIGLPVRSTEVEMGPSQFEFTFDPADPVTQADAMVMFRTLVKEVCAADGKHATFMCRPRVDNAAASGWHVHQSLVSAETGVNLFMSDTKGLNDLAGQWVAGLLAHAGESCVLTTPTVNGYKRYTQFQLAPDRIAWGMDNRGTMLRALVAPGDPASRIENRVADPAANPYLLFASQIISGLAGIEGDLTPPAPVERPYGEGPEPLPASLGEAIAAFAASDLYADALGSETVAHLLTLKRAEWSRYLAAVSEWEQAEYFRLF</sequence>
<keyword evidence="3" id="KW-0436">Ligase</keyword>
<dbReference type="AlphaFoldDB" id="A3VM47"/>
<evidence type="ECO:0000256" key="7">
    <source>
        <dbReference type="PROSITE-ProRule" id="PRU01330"/>
    </source>
</evidence>
<dbReference type="Gene3D" id="3.10.20.70">
    <property type="entry name" value="Glutamine synthetase, N-terminal domain"/>
    <property type="match status" value="1"/>
</dbReference>
<dbReference type="Pfam" id="PF00120">
    <property type="entry name" value="Gln-synt_C"/>
    <property type="match status" value="1"/>
</dbReference>
<comment type="caution">
    <text evidence="11">The sequence shown here is derived from an EMBL/GenBank/DDBJ whole genome shotgun (WGS) entry which is preliminary data.</text>
</comment>
<dbReference type="InterPro" id="IPR036651">
    <property type="entry name" value="Gln_synt_N_sf"/>
</dbReference>
<dbReference type="InterPro" id="IPR008147">
    <property type="entry name" value="Gln_synt_N"/>
</dbReference>
<comment type="function">
    <text evidence="2">Catalyzes the ATP-dependent biosynthesis of glutamine from glutamate and ammonia.</text>
</comment>
<dbReference type="GO" id="GO:0005524">
    <property type="term" value="F:ATP binding"/>
    <property type="evidence" value="ECO:0007669"/>
    <property type="project" value="UniProtKB-KW"/>
</dbReference>
<reference evidence="11 12" key="1">
    <citation type="journal article" date="2010" name="J. Bacteriol.">
        <title>Genome sequences of Pelagibaca bermudensis HTCC2601T and Maritimibacter alkaliphilus HTCC2654T, the type strains of two marine Roseobacter genera.</title>
        <authorList>
            <person name="Thrash J.C."/>
            <person name="Cho J.C."/>
            <person name="Ferriera S."/>
            <person name="Johnson J."/>
            <person name="Vergin K.L."/>
            <person name="Giovannoni S.J."/>
        </authorList>
    </citation>
    <scope>NUCLEOTIDE SEQUENCE [LARGE SCALE GENOMIC DNA]</scope>
    <source>
        <strain evidence="11 12">HTCC2654</strain>
    </source>
</reference>
<evidence type="ECO:0000259" key="10">
    <source>
        <dbReference type="PROSITE" id="PS51987"/>
    </source>
</evidence>
<feature type="domain" description="GS beta-grasp" evidence="9">
    <location>
        <begin position="37"/>
        <end position="134"/>
    </location>
</feature>
<dbReference type="PROSITE" id="PS51986">
    <property type="entry name" value="GS_BETA_GRASP"/>
    <property type="match status" value="1"/>
</dbReference>
<dbReference type="Proteomes" id="UP000002931">
    <property type="component" value="Unassembled WGS sequence"/>
</dbReference>
<feature type="domain" description="GS catalytic" evidence="10">
    <location>
        <begin position="141"/>
        <end position="481"/>
    </location>
</feature>
<dbReference type="EMBL" id="AAMT01000028">
    <property type="protein sequence ID" value="EAQ10677.1"/>
    <property type="molecule type" value="Genomic_DNA"/>
</dbReference>
<comment type="similarity">
    <text evidence="7 8">Belongs to the glutamine synthetase family.</text>
</comment>
<name>A3VM47_9RHOB</name>
<dbReference type="HOGENOM" id="CLU_017290_0_3_5"/>
<keyword evidence="12" id="KW-1185">Reference proteome</keyword>
<dbReference type="SMART" id="SM01230">
    <property type="entry name" value="Gln-synt_C"/>
    <property type="match status" value="1"/>
</dbReference>